<dbReference type="RefSeq" id="WP_259860581.1">
    <property type="nucleotide sequence ID" value="NZ_CP073720.1"/>
</dbReference>
<sequence>MNIGPDNFGNGSSKTDDRFSGQLGSYRPGGRRDAGIGDGPIDDLSPRNGSLDSSLIGGSLTPPKLPESSLVADMGPLTGGSLSSGSLSSGSLSSGSLSSGSLSSGSLSSGSLSSGSLSSGPLDEPMFGRDPWLDAAPSGSMADHPLLRGLLMELPPKGTLPQQEWLDRWFEAARSILELIYSHEARSLK</sequence>
<proteinExistence type="predicted"/>
<keyword evidence="3" id="KW-1185">Reference proteome</keyword>
<organism evidence="2 3">
    <name type="scientific">Dactylosporangium fulvum</name>
    <dbReference type="NCBI Taxonomy" id="53359"/>
    <lineage>
        <taxon>Bacteria</taxon>
        <taxon>Bacillati</taxon>
        <taxon>Actinomycetota</taxon>
        <taxon>Actinomycetes</taxon>
        <taxon>Micromonosporales</taxon>
        <taxon>Micromonosporaceae</taxon>
        <taxon>Dactylosporangium</taxon>
    </lineage>
</organism>
<gene>
    <name evidence="2" type="ORF">Dfulv_00315</name>
</gene>
<protein>
    <submittedName>
        <fullName evidence="2">Uncharacterized protein</fullName>
    </submittedName>
</protein>
<evidence type="ECO:0000313" key="2">
    <source>
        <dbReference type="EMBL" id="UWP82807.1"/>
    </source>
</evidence>
<feature type="compositionally biased region" description="Low complexity" evidence="1">
    <location>
        <begin position="49"/>
        <end position="60"/>
    </location>
</feature>
<feature type="compositionally biased region" description="Low complexity" evidence="1">
    <location>
        <begin position="79"/>
        <end position="120"/>
    </location>
</feature>
<evidence type="ECO:0000256" key="1">
    <source>
        <dbReference type="SAM" id="MobiDB-lite"/>
    </source>
</evidence>
<accession>A0ABY5VYG5</accession>
<feature type="region of interest" description="Disordered" evidence="1">
    <location>
        <begin position="1"/>
        <end position="135"/>
    </location>
</feature>
<evidence type="ECO:0000313" key="3">
    <source>
        <dbReference type="Proteomes" id="UP001059617"/>
    </source>
</evidence>
<dbReference type="EMBL" id="CP073720">
    <property type="protein sequence ID" value="UWP82807.1"/>
    <property type="molecule type" value="Genomic_DNA"/>
</dbReference>
<reference evidence="2" key="1">
    <citation type="submission" date="2021-04" db="EMBL/GenBank/DDBJ databases">
        <authorList>
            <person name="Hartkoorn R.C."/>
            <person name="Beaudoing E."/>
            <person name="Hot D."/>
        </authorList>
    </citation>
    <scope>NUCLEOTIDE SEQUENCE</scope>
    <source>
        <strain evidence="2">NRRL B-16292</strain>
    </source>
</reference>
<dbReference type="Proteomes" id="UP001059617">
    <property type="component" value="Chromosome"/>
</dbReference>
<name>A0ABY5VYG5_9ACTN</name>
<reference evidence="2" key="2">
    <citation type="submission" date="2022-09" db="EMBL/GenBank/DDBJ databases">
        <title>Biosynthetic gene clusters of Dactylosporangioum fulvum.</title>
        <authorList>
            <person name="Caradec T."/>
        </authorList>
    </citation>
    <scope>NUCLEOTIDE SEQUENCE</scope>
    <source>
        <strain evidence="2">NRRL B-16292</strain>
    </source>
</reference>